<dbReference type="AlphaFoldDB" id="A0AAV2E696"/>
<evidence type="ECO:0000313" key="2">
    <source>
        <dbReference type="EMBL" id="CAL1381354.1"/>
    </source>
</evidence>
<sequence length="267" mass="30316">MFAASVPVSLHSQVTSVVKFNGLNFYEWAEQVQFHLCVLDLDLALLSEKPAALTDASSAEEKSFHKAWERSNRLSLMFMRMTVANNIKSTFNDTESAKEFMNSVKESSQSESTDKSLAGTLMGTRTTMKFDGSRTMHEHIVEMTNIAARLKTMGMEVNENFLVTFILNSLPPEYGTFHVHYNTLKDKWNVHELQSMLIQEEARLKKPRNHSANLVGHKGDGKKPWNKNGKGKEELSKLNESSAKIHKKEPSKDICRFCKKAGHYQKD</sequence>
<reference evidence="2 3" key="1">
    <citation type="submission" date="2024-04" db="EMBL/GenBank/DDBJ databases">
        <authorList>
            <person name="Fracassetti M."/>
        </authorList>
    </citation>
    <scope>NUCLEOTIDE SEQUENCE [LARGE SCALE GENOMIC DNA]</scope>
</reference>
<protein>
    <recommendedName>
        <fullName evidence="4">UBN2 domain-containing protein</fullName>
    </recommendedName>
</protein>
<keyword evidence="3" id="KW-1185">Reference proteome</keyword>
<gene>
    <name evidence="2" type="ORF">LTRI10_LOCUS22736</name>
</gene>
<proteinExistence type="predicted"/>
<evidence type="ECO:0000313" key="3">
    <source>
        <dbReference type="Proteomes" id="UP001497516"/>
    </source>
</evidence>
<accession>A0AAV2E696</accession>
<dbReference type="Pfam" id="PF14223">
    <property type="entry name" value="Retrotran_gag_2"/>
    <property type="match status" value="1"/>
</dbReference>
<feature type="region of interest" description="Disordered" evidence="1">
    <location>
        <begin position="207"/>
        <end position="250"/>
    </location>
</feature>
<evidence type="ECO:0008006" key="4">
    <source>
        <dbReference type="Google" id="ProtNLM"/>
    </source>
</evidence>
<name>A0AAV2E696_9ROSI</name>
<dbReference type="Proteomes" id="UP001497516">
    <property type="component" value="Chromosome 4"/>
</dbReference>
<dbReference type="PANTHER" id="PTHR35317:SF10">
    <property type="entry name" value="RNA-DIRECTED DNA POLYMERASE"/>
    <property type="match status" value="1"/>
</dbReference>
<evidence type="ECO:0000256" key="1">
    <source>
        <dbReference type="SAM" id="MobiDB-lite"/>
    </source>
</evidence>
<dbReference type="EMBL" id="OZ034817">
    <property type="protein sequence ID" value="CAL1381354.1"/>
    <property type="molecule type" value="Genomic_DNA"/>
</dbReference>
<organism evidence="2 3">
    <name type="scientific">Linum trigynum</name>
    <dbReference type="NCBI Taxonomy" id="586398"/>
    <lineage>
        <taxon>Eukaryota</taxon>
        <taxon>Viridiplantae</taxon>
        <taxon>Streptophyta</taxon>
        <taxon>Embryophyta</taxon>
        <taxon>Tracheophyta</taxon>
        <taxon>Spermatophyta</taxon>
        <taxon>Magnoliopsida</taxon>
        <taxon>eudicotyledons</taxon>
        <taxon>Gunneridae</taxon>
        <taxon>Pentapetalae</taxon>
        <taxon>rosids</taxon>
        <taxon>fabids</taxon>
        <taxon>Malpighiales</taxon>
        <taxon>Linaceae</taxon>
        <taxon>Linum</taxon>
    </lineage>
</organism>
<dbReference type="PANTHER" id="PTHR35317">
    <property type="entry name" value="OS04G0629600 PROTEIN"/>
    <property type="match status" value="1"/>
</dbReference>